<evidence type="ECO:0000256" key="2">
    <source>
        <dbReference type="ARBA" id="ARBA00022676"/>
    </source>
</evidence>
<comment type="similarity">
    <text evidence="1">Belongs to the glycosyltransferase 25 family.</text>
</comment>
<dbReference type="Ensembl" id="ENSNFUT00015027677.1">
    <property type="protein sequence ID" value="ENSNFUP00015026488.1"/>
    <property type="gene ID" value="ENSNFUG00015012439.1"/>
</dbReference>
<evidence type="ECO:0000313" key="10">
    <source>
        <dbReference type="Ensembl" id="ENSNFUP00015026488.1"/>
    </source>
</evidence>
<dbReference type="InterPro" id="IPR029044">
    <property type="entry name" value="Nucleotide-diphossugar_trans"/>
</dbReference>
<dbReference type="Gene3D" id="3.90.550.10">
    <property type="entry name" value="Spore Coat Polysaccharide Biosynthesis Protein SpsA, Chain A"/>
    <property type="match status" value="1"/>
</dbReference>
<keyword evidence="11" id="KW-1185">Reference proteome</keyword>
<evidence type="ECO:0000256" key="7">
    <source>
        <dbReference type="ARBA" id="ARBA00038926"/>
    </source>
</evidence>
<accession>A0A8C6LZU6</accession>
<evidence type="ECO:0000256" key="6">
    <source>
        <dbReference type="ARBA" id="ARBA00023180"/>
    </source>
</evidence>
<organism evidence="10 11">
    <name type="scientific">Nothobranchius furzeri</name>
    <name type="common">Turquoise killifish</name>
    <dbReference type="NCBI Taxonomy" id="105023"/>
    <lineage>
        <taxon>Eukaryota</taxon>
        <taxon>Metazoa</taxon>
        <taxon>Chordata</taxon>
        <taxon>Craniata</taxon>
        <taxon>Vertebrata</taxon>
        <taxon>Euteleostomi</taxon>
        <taxon>Actinopterygii</taxon>
        <taxon>Neopterygii</taxon>
        <taxon>Teleostei</taxon>
        <taxon>Neoteleostei</taxon>
        <taxon>Acanthomorphata</taxon>
        <taxon>Ovalentaria</taxon>
        <taxon>Atherinomorphae</taxon>
        <taxon>Cyprinodontiformes</taxon>
        <taxon>Nothobranchiidae</taxon>
        <taxon>Nothobranchius</taxon>
    </lineage>
</organism>
<evidence type="ECO:0000256" key="5">
    <source>
        <dbReference type="ARBA" id="ARBA00022824"/>
    </source>
</evidence>
<protein>
    <recommendedName>
        <fullName evidence="7">procollagen galactosyltransferase</fullName>
        <ecNumber evidence="7">2.4.1.50</ecNumber>
    </recommendedName>
</protein>
<dbReference type="GeneTree" id="ENSGT01030000234558"/>
<dbReference type="Pfam" id="PF13704">
    <property type="entry name" value="Glyco_tranf_2_4"/>
    <property type="match status" value="1"/>
</dbReference>
<reference evidence="10" key="2">
    <citation type="submission" date="2025-08" db="UniProtKB">
        <authorList>
            <consortium name="Ensembl"/>
        </authorList>
    </citation>
    <scope>IDENTIFICATION</scope>
</reference>
<evidence type="ECO:0000256" key="8">
    <source>
        <dbReference type="ARBA" id="ARBA00048515"/>
    </source>
</evidence>
<dbReference type="AlphaFoldDB" id="A0A8C6LZU6"/>
<dbReference type="SUPFAM" id="SSF53448">
    <property type="entry name" value="Nucleotide-diphospho-sugar transferases"/>
    <property type="match status" value="1"/>
</dbReference>
<evidence type="ECO:0000256" key="4">
    <source>
        <dbReference type="ARBA" id="ARBA00022729"/>
    </source>
</evidence>
<reference evidence="10" key="3">
    <citation type="submission" date="2025-09" db="UniProtKB">
        <authorList>
            <consortium name="Ensembl"/>
        </authorList>
    </citation>
    <scope>IDENTIFICATION</scope>
</reference>
<dbReference type="PANTHER" id="PTHR10730:SF28">
    <property type="entry name" value="PROCOLLAGEN GALACTOSYLTRANSFERASE 1"/>
    <property type="match status" value="1"/>
</dbReference>
<name>A0A8C6LZU6_NOTFU</name>
<dbReference type="EC" id="2.4.1.50" evidence="7"/>
<keyword evidence="2" id="KW-0328">Glycosyltransferase</keyword>
<evidence type="ECO:0000313" key="11">
    <source>
        <dbReference type="Proteomes" id="UP000694548"/>
    </source>
</evidence>
<reference evidence="10" key="1">
    <citation type="submission" date="2014-08" db="EMBL/GenBank/DDBJ databases">
        <authorList>
            <person name="Senf B."/>
            <person name="Petzold A."/>
            <person name="Downie B.R."/>
            <person name="Koch P."/>
            <person name="Platzer M."/>
        </authorList>
    </citation>
    <scope>NUCLEOTIDE SEQUENCE [LARGE SCALE GENOMIC DNA]</scope>
    <source>
        <strain evidence="10">GRZ</strain>
    </source>
</reference>
<keyword evidence="6" id="KW-0325">Glycoprotein</keyword>
<dbReference type="CDD" id="cd06532">
    <property type="entry name" value="Glyco_transf_25"/>
    <property type="match status" value="1"/>
</dbReference>
<proteinExistence type="inferred from homology"/>
<dbReference type="Proteomes" id="UP000694548">
    <property type="component" value="Chromosome sgr02"/>
</dbReference>
<keyword evidence="3" id="KW-0808">Transferase</keyword>
<sequence>QCRHKITDWTHLPLPLLSAERWSPESPLLAPRVVITLICRNSAHSLPLFLGAIERLNYPKDRIAVATDHNTDNTTSILRDWLIQVQNYYHYVEWRPDEESRCVEAGPKHWNNLRYEYVMKLRQAALDTAREIWADYLLMVDCDNLLTSRDVLWKLMKENKTIVAPMMESRAAYSNFWCGMTSQGYYKRTPDYIPIRRRERRGCFAVPMVHSTYLLDLRKEASRELAFYPPHAEYNWAVDDVIVFAHSARMADVQMYVCNREVYGYIPVPMRSHATLQDEVESFLHTHLEIMVNNPPLEPSSFLSVPPKQPNKMGFDEVFMINLVRRADRRERMLRSLYEQELSCKVIAAVDGKALNTSHIETLGIKMLPGYKDPYHGRPLTKGELGCFLSHYNIWKEIVDRGLQTTLVLEDDLRFEVFFRRRLQALLQEVTAHKLDWDLIYIGRKRMQVDHPEKSLPNIHNLVEADYSYWTLGYMLSLQGARKLLRAEPLIKMLPVDEFLPVMYNKHPILEYMDHFERRDLRAFSAEPLLVYPTHYTGDAGYISDTETSVVWDNETVKTDWDRAKSRKTQEQGELSFEAQNSDVLQSDLENWSARDEL</sequence>
<comment type="catalytic activity">
    <reaction evidence="8">
        <text>(5R)-5-hydroxy-L-lysyl-[collagen] + UDP-alpha-D-galactose = (5R)-5-O-(beta-D-galactosyl)-5-hydroxy-L-lysyl-[collagen] + UDP + H(+)</text>
        <dbReference type="Rhea" id="RHEA:12637"/>
        <dbReference type="Rhea" id="RHEA-COMP:12752"/>
        <dbReference type="Rhea" id="RHEA-COMP:12753"/>
        <dbReference type="ChEBI" id="CHEBI:15378"/>
        <dbReference type="ChEBI" id="CHEBI:58223"/>
        <dbReference type="ChEBI" id="CHEBI:66914"/>
        <dbReference type="ChEBI" id="CHEBI:133442"/>
        <dbReference type="ChEBI" id="CHEBI:133443"/>
        <dbReference type="EC" id="2.4.1.50"/>
    </reaction>
</comment>
<dbReference type="InterPro" id="IPR002654">
    <property type="entry name" value="Glyco_trans_25"/>
</dbReference>
<gene>
    <name evidence="10" type="primary">COLGALT1</name>
    <name evidence="10" type="synonym">LOC107390497</name>
</gene>
<keyword evidence="5" id="KW-0256">Endoplasmic reticulum</keyword>
<keyword evidence="4" id="KW-0732">Signal</keyword>
<dbReference type="Pfam" id="PF01755">
    <property type="entry name" value="Glyco_transf_25"/>
    <property type="match status" value="1"/>
</dbReference>
<dbReference type="FunFam" id="3.90.550.10:FF:000048">
    <property type="entry name" value="Glycosyltransferase 25 family member 1"/>
    <property type="match status" value="1"/>
</dbReference>
<evidence type="ECO:0000256" key="3">
    <source>
        <dbReference type="ARBA" id="ARBA00022679"/>
    </source>
</evidence>
<evidence type="ECO:0000256" key="1">
    <source>
        <dbReference type="ARBA" id="ARBA00006721"/>
    </source>
</evidence>
<evidence type="ECO:0000259" key="9">
    <source>
        <dbReference type="Pfam" id="PF01755"/>
    </source>
</evidence>
<dbReference type="PANTHER" id="PTHR10730">
    <property type="entry name" value="PROCOLLAGEN-LYSINE,2-OXOGLUTARATE 5-DIOXYGENASE/GLYCOSYLTRANSFERASE 25 FAMILY MEMBER"/>
    <property type="match status" value="1"/>
</dbReference>
<dbReference type="InterPro" id="IPR050757">
    <property type="entry name" value="Collagen_mod_GT25"/>
</dbReference>
<dbReference type="GO" id="GO:0050211">
    <property type="term" value="F:procollagen galactosyltransferase activity"/>
    <property type="evidence" value="ECO:0007669"/>
    <property type="project" value="UniProtKB-EC"/>
</dbReference>
<feature type="domain" description="Glycosyl transferase family 25" evidence="9">
    <location>
        <begin position="316"/>
        <end position="499"/>
    </location>
</feature>